<dbReference type="Proteomes" id="UP001501759">
    <property type="component" value="Unassembled WGS sequence"/>
</dbReference>
<proteinExistence type="predicted"/>
<name>A0ABP9JBV9_9ACTN</name>
<keyword evidence="3" id="KW-1185">Reference proteome</keyword>
<dbReference type="RefSeq" id="WP_345655944.1">
    <property type="nucleotide sequence ID" value="NZ_BAABKB010000028.1"/>
</dbReference>
<keyword evidence="1" id="KW-1133">Transmembrane helix</keyword>
<comment type="caution">
    <text evidence="2">The sequence shown here is derived from an EMBL/GenBank/DDBJ whole genome shotgun (WGS) entry which is preliminary data.</text>
</comment>
<keyword evidence="1" id="KW-0472">Membrane</keyword>
<evidence type="ECO:0000313" key="3">
    <source>
        <dbReference type="Proteomes" id="UP001501759"/>
    </source>
</evidence>
<feature type="transmembrane region" description="Helical" evidence="1">
    <location>
        <begin position="9"/>
        <end position="27"/>
    </location>
</feature>
<keyword evidence="1" id="KW-0812">Transmembrane</keyword>
<evidence type="ECO:0008006" key="4">
    <source>
        <dbReference type="Google" id="ProtNLM"/>
    </source>
</evidence>
<reference evidence="3" key="1">
    <citation type="journal article" date="2019" name="Int. J. Syst. Evol. Microbiol.">
        <title>The Global Catalogue of Microorganisms (GCM) 10K type strain sequencing project: providing services to taxonomists for standard genome sequencing and annotation.</title>
        <authorList>
            <consortium name="The Broad Institute Genomics Platform"/>
            <consortium name="The Broad Institute Genome Sequencing Center for Infectious Disease"/>
            <person name="Wu L."/>
            <person name="Ma J."/>
        </authorList>
    </citation>
    <scope>NUCLEOTIDE SEQUENCE [LARGE SCALE GENOMIC DNA]</scope>
    <source>
        <strain evidence="3">JCM 18409</strain>
    </source>
</reference>
<feature type="transmembrane region" description="Helical" evidence="1">
    <location>
        <begin position="69"/>
        <end position="92"/>
    </location>
</feature>
<sequence>MDRDLTRAWWWGVVLTALVLGVLRLTGGYDGDVLSVLTLAFLTSVAGVVPTHALAFAWPARGRRRVPGWTACLAAAVLVSAALSLLASMILMGLPHGAESALSWTDTLRRTTWIAGVLVPAAVGTYAVIGLGHRLRTRAAYRARPEARGAADLVGAVRPWTEAAGPADRSRLSKRGGLHR</sequence>
<evidence type="ECO:0000256" key="1">
    <source>
        <dbReference type="SAM" id="Phobius"/>
    </source>
</evidence>
<dbReference type="EMBL" id="BAABKB010000028">
    <property type="protein sequence ID" value="GAA5025475.1"/>
    <property type="molecule type" value="Genomic_DNA"/>
</dbReference>
<gene>
    <name evidence="2" type="ORF">GCM10023335_60170</name>
</gene>
<evidence type="ECO:0000313" key="2">
    <source>
        <dbReference type="EMBL" id="GAA5025475.1"/>
    </source>
</evidence>
<organism evidence="2 3">
    <name type="scientific">Streptomyces siamensis</name>
    <dbReference type="NCBI Taxonomy" id="1274986"/>
    <lineage>
        <taxon>Bacteria</taxon>
        <taxon>Bacillati</taxon>
        <taxon>Actinomycetota</taxon>
        <taxon>Actinomycetes</taxon>
        <taxon>Kitasatosporales</taxon>
        <taxon>Streptomycetaceae</taxon>
        <taxon>Streptomyces</taxon>
    </lineage>
</organism>
<protein>
    <recommendedName>
        <fullName evidence="4">Integral membrane protein</fullName>
    </recommendedName>
</protein>
<feature type="transmembrane region" description="Helical" evidence="1">
    <location>
        <begin position="112"/>
        <end position="132"/>
    </location>
</feature>
<accession>A0ABP9JBV9</accession>
<feature type="transmembrane region" description="Helical" evidence="1">
    <location>
        <begin position="33"/>
        <end position="57"/>
    </location>
</feature>